<dbReference type="EC" id="3.1.1.31" evidence="5 7"/>
<protein>
    <recommendedName>
        <fullName evidence="6 7">6-phosphogluconolactonase</fullName>
        <shortName evidence="7">6PGL</shortName>
        <ecNumber evidence="5 7">3.1.1.31</ecNumber>
    </recommendedName>
</protein>
<feature type="domain" description="Glucosamine/galactosamine-6-phosphate isomerase" evidence="8">
    <location>
        <begin position="12"/>
        <end position="224"/>
    </location>
</feature>
<evidence type="ECO:0000256" key="6">
    <source>
        <dbReference type="ARBA" id="ARBA00020337"/>
    </source>
</evidence>
<gene>
    <name evidence="7 9" type="primary">pgl</name>
    <name evidence="9" type="ORF">M3D15_01515</name>
</gene>
<evidence type="ECO:0000256" key="7">
    <source>
        <dbReference type="RuleBase" id="RU365095"/>
    </source>
</evidence>
<dbReference type="InterPro" id="IPR037171">
    <property type="entry name" value="NagB/RpiA_transferase-like"/>
</dbReference>
<dbReference type="InterPro" id="IPR006148">
    <property type="entry name" value="Glc/Gal-6P_isomerase"/>
</dbReference>
<dbReference type="InterPro" id="IPR005900">
    <property type="entry name" value="6-phosphogluconolactonase_DevB"/>
</dbReference>
<dbReference type="Pfam" id="PF01182">
    <property type="entry name" value="Glucosamine_iso"/>
    <property type="match status" value="1"/>
</dbReference>
<keyword evidence="7 9" id="KW-0378">Hydrolase</keyword>
<evidence type="ECO:0000256" key="3">
    <source>
        <dbReference type="ARBA" id="ARBA00004961"/>
    </source>
</evidence>
<keyword evidence="10" id="KW-1185">Reference proteome</keyword>
<proteinExistence type="inferred from homology"/>
<evidence type="ECO:0000313" key="9">
    <source>
        <dbReference type="EMBL" id="MCT2042023.1"/>
    </source>
</evidence>
<name>A0ABT2HUM4_9MICO</name>
<sequence>MTMQDITVCATSDLVAFEAARRLASLFDAEDDGQREWHLAVSGGSFATSVFPRLVEVMAERTGLASRVHIWFADERWLPHGDAERNSTPIAAALEELSGFHADKQLHLLVSSDSGPTLEEACRSYADELAEATDALDLVLLGAGPDGHTASLFPGKPGHDAAPRGTISVTDSPKPPSERMSLTLAEIRGAQRVWAVVTGAGKAEAVALAVRSDDATATPLGAARGVLETVLMLDEPAAAAIS</sequence>
<dbReference type="GO" id="GO:0017057">
    <property type="term" value="F:6-phosphogluconolactonase activity"/>
    <property type="evidence" value="ECO:0007669"/>
    <property type="project" value="UniProtKB-EC"/>
</dbReference>
<evidence type="ECO:0000256" key="1">
    <source>
        <dbReference type="ARBA" id="ARBA00000832"/>
    </source>
</evidence>
<comment type="pathway">
    <text evidence="3 7">Carbohydrate degradation; pentose phosphate pathway; D-ribulose 5-phosphate from D-glucose 6-phosphate (oxidative stage): step 2/3.</text>
</comment>
<dbReference type="Gene3D" id="3.40.50.1360">
    <property type="match status" value="1"/>
</dbReference>
<dbReference type="RefSeq" id="WP_260103706.1">
    <property type="nucleotide sequence ID" value="NZ_JALXSQ010000003.1"/>
</dbReference>
<dbReference type="InterPro" id="IPR039104">
    <property type="entry name" value="6PGL"/>
</dbReference>
<comment type="similarity">
    <text evidence="4 7">Belongs to the glucosamine/galactosamine-6-phosphate isomerase family. 6-phosphogluconolactonase subfamily.</text>
</comment>
<dbReference type="Proteomes" id="UP001525379">
    <property type="component" value="Unassembled WGS sequence"/>
</dbReference>
<dbReference type="PANTHER" id="PTHR11054:SF0">
    <property type="entry name" value="6-PHOSPHOGLUCONOLACTONASE"/>
    <property type="match status" value="1"/>
</dbReference>
<evidence type="ECO:0000256" key="4">
    <source>
        <dbReference type="ARBA" id="ARBA00010662"/>
    </source>
</evidence>
<dbReference type="NCBIfam" id="TIGR01198">
    <property type="entry name" value="pgl"/>
    <property type="match status" value="1"/>
</dbReference>
<evidence type="ECO:0000256" key="5">
    <source>
        <dbReference type="ARBA" id="ARBA00013198"/>
    </source>
</evidence>
<evidence type="ECO:0000256" key="2">
    <source>
        <dbReference type="ARBA" id="ARBA00002681"/>
    </source>
</evidence>
<evidence type="ECO:0000313" key="10">
    <source>
        <dbReference type="Proteomes" id="UP001525379"/>
    </source>
</evidence>
<accession>A0ABT2HUM4</accession>
<comment type="function">
    <text evidence="2 7">Hydrolysis of 6-phosphogluconolactone to 6-phosphogluconate.</text>
</comment>
<comment type="caution">
    <text evidence="9">The sequence shown here is derived from an EMBL/GenBank/DDBJ whole genome shotgun (WGS) entry which is preliminary data.</text>
</comment>
<dbReference type="EMBL" id="JALXSQ010000003">
    <property type="protein sequence ID" value="MCT2042023.1"/>
    <property type="molecule type" value="Genomic_DNA"/>
</dbReference>
<comment type="catalytic activity">
    <reaction evidence="1 7">
        <text>6-phospho-D-glucono-1,5-lactone + H2O = 6-phospho-D-gluconate + H(+)</text>
        <dbReference type="Rhea" id="RHEA:12556"/>
        <dbReference type="ChEBI" id="CHEBI:15377"/>
        <dbReference type="ChEBI" id="CHEBI:15378"/>
        <dbReference type="ChEBI" id="CHEBI:57955"/>
        <dbReference type="ChEBI" id="CHEBI:58759"/>
        <dbReference type="EC" id="3.1.1.31"/>
    </reaction>
</comment>
<organism evidence="9 10">
    <name type="scientific">Pseudoclavibacter albus</name>
    <dbReference type="NCBI Taxonomy" id="272241"/>
    <lineage>
        <taxon>Bacteria</taxon>
        <taxon>Bacillati</taxon>
        <taxon>Actinomycetota</taxon>
        <taxon>Actinomycetes</taxon>
        <taxon>Micrococcales</taxon>
        <taxon>Microbacteriaceae</taxon>
        <taxon>Pseudoclavibacter</taxon>
    </lineage>
</organism>
<dbReference type="CDD" id="cd01400">
    <property type="entry name" value="6PGL"/>
    <property type="match status" value="1"/>
</dbReference>
<dbReference type="PANTHER" id="PTHR11054">
    <property type="entry name" value="6-PHOSPHOGLUCONOLACTONASE"/>
    <property type="match status" value="1"/>
</dbReference>
<reference evidence="9 10" key="1">
    <citation type="submission" date="2022-04" db="EMBL/GenBank/DDBJ databases">
        <title>Human microbiome associated bacterial genomes.</title>
        <authorList>
            <person name="Sandstrom S."/>
            <person name="Salamzade R."/>
            <person name="Kalan L.R."/>
        </authorList>
    </citation>
    <scope>NUCLEOTIDE SEQUENCE [LARGE SCALE GENOMIC DNA]</scope>
    <source>
        <strain evidence="10">p3-SID1799</strain>
    </source>
</reference>
<evidence type="ECO:0000259" key="8">
    <source>
        <dbReference type="Pfam" id="PF01182"/>
    </source>
</evidence>
<dbReference type="SUPFAM" id="SSF100950">
    <property type="entry name" value="NagB/RpiA/CoA transferase-like"/>
    <property type="match status" value="1"/>
</dbReference>